<evidence type="ECO:0000256" key="1">
    <source>
        <dbReference type="SAM" id="MobiDB-lite"/>
    </source>
</evidence>
<keyword evidence="2" id="KW-0812">Transmembrane</keyword>
<feature type="transmembrane region" description="Helical" evidence="2">
    <location>
        <begin position="197"/>
        <end position="223"/>
    </location>
</feature>
<feature type="compositionally biased region" description="Basic and acidic residues" evidence="1">
    <location>
        <begin position="169"/>
        <end position="179"/>
    </location>
</feature>
<sequence length="361" mass="39756">MYSSFAAPRAHLQNSLASPPSFDSLLSIHASQPEQRVHHKKRNRKTTLSLSLPPGPGGRSPHFLQNISAPGSARPPSMASPDLPGVAALAPQHPRFTSRISPVSLDPASPTSSEGRSELGALRATSADTIRGPTRDREPTPPPLTPFPPWRGDSEDEWEHRGWQNAGRDSPKRQRDDERATPCAAVGFESRWILSSILHGVVLLLQFVVALAVFSALMWVAVCKKSEGDTQFWEWLWKLAAPSLVGILIICSATVLAHEVHLLSAVALLYLQCLILVFTTATSLILWAQSIEERSRSVKGVLMGCNMFMWGLALFGFVRAVVVWKTDAARLDDEARSRLREVRRVVSYGTFVPWSMTDGEQ</sequence>
<keyword evidence="2" id="KW-1133">Transmembrane helix</keyword>
<proteinExistence type="predicted"/>
<name>A0ABR1HUT1_9HYPO</name>
<feature type="compositionally biased region" description="Pro residues" evidence="1">
    <location>
        <begin position="140"/>
        <end position="149"/>
    </location>
</feature>
<evidence type="ECO:0000256" key="2">
    <source>
        <dbReference type="SAM" id="Phobius"/>
    </source>
</evidence>
<feature type="transmembrane region" description="Helical" evidence="2">
    <location>
        <begin position="300"/>
        <end position="322"/>
    </location>
</feature>
<evidence type="ECO:0000313" key="4">
    <source>
        <dbReference type="Proteomes" id="UP001498476"/>
    </source>
</evidence>
<feature type="transmembrane region" description="Helical" evidence="2">
    <location>
        <begin position="262"/>
        <end position="288"/>
    </location>
</feature>
<accession>A0ABR1HUT1</accession>
<keyword evidence="4" id="KW-1185">Reference proteome</keyword>
<evidence type="ECO:0008006" key="5">
    <source>
        <dbReference type="Google" id="ProtNLM"/>
    </source>
</evidence>
<evidence type="ECO:0000313" key="3">
    <source>
        <dbReference type="EMBL" id="KAK7424724.1"/>
    </source>
</evidence>
<dbReference type="EMBL" id="JAZAVJ010000003">
    <property type="protein sequence ID" value="KAK7424724.1"/>
    <property type="molecule type" value="Genomic_DNA"/>
</dbReference>
<organism evidence="3 4">
    <name type="scientific">Neonectria punicea</name>
    <dbReference type="NCBI Taxonomy" id="979145"/>
    <lineage>
        <taxon>Eukaryota</taxon>
        <taxon>Fungi</taxon>
        <taxon>Dikarya</taxon>
        <taxon>Ascomycota</taxon>
        <taxon>Pezizomycotina</taxon>
        <taxon>Sordariomycetes</taxon>
        <taxon>Hypocreomycetidae</taxon>
        <taxon>Hypocreales</taxon>
        <taxon>Nectriaceae</taxon>
        <taxon>Neonectria</taxon>
    </lineage>
</organism>
<feature type="region of interest" description="Disordered" evidence="1">
    <location>
        <begin position="1"/>
        <end position="179"/>
    </location>
</feature>
<feature type="transmembrane region" description="Helical" evidence="2">
    <location>
        <begin position="235"/>
        <end position="256"/>
    </location>
</feature>
<comment type="caution">
    <text evidence="3">The sequence shown here is derived from an EMBL/GenBank/DDBJ whole genome shotgun (WGS) entry which is preliminary data.</text>
</comment>
<dbReference type="Proteomes" id="UP001498476">
    <property type="component" value="Unassembled WGS sequence"/>
</dbReference>
<protein>
    <recommendedName>
        <fullName evidence="5">MARVEL domain-containing protein</fullName>
    </recommendedName>
</protein>
<reference evidence="3 4" key="1">
    <citation type="journal article" date="2025" name="Microbiol. Resour. Announc.">
        <title>Draft genome sequences for Neonectria magnoliae and Neonectria punicea, canker pathogens of Liriodendron tulipifera and Acer saccharum in West Virginia.</title>
        <authorList>
            <person name="Petronek H.M."/>
            <person name="Kasson M.T."/>
            <person name="Metheny A.M."/>
            <person name="Stauder C.M."/>
            <person name="Lovett B."/>
            <person name="Lynch S.C."/>
            <person name="Garnas J.R."/>
            <person name="Kasson L.R."/>
            <person name="Stajich J.E."/>
        </authorList>
    </citation>
    <scope>NUCLEOTIDE SEQUENCE [LARGE SCALE GENOMIC DNA]</scope>
    <source>
        <strain evidence="3 4">NRRL 64653</strain>
    </source>
</reference>
<gene>
    <name evidence="3" type="ORF">QQX98_000302</name>
</gene>
<keyword evidence="2" id="KW-0472">Membrane</keyword>